<keyword evidence="3" id="KW-0804">Transcription</keyword>
<accession>A0ABT2UR66</accession>
<evidence type="ECO:0000259" key="4">
    <source>
        <dbReference type="PROSITE" id="PS01124"/>
    </source>
</evidence>
<organism evidence="5 6">
    <name type="scientific">Paenibacillus baimaensis</name>
    <dbReference type="NCBI Taxonomy" id="2982185"/>
    <lineage>
        <taxon>Bacteria</taxon>
        <taxon>Bacillati</taxon>
        <taxon>Bacillota</taxon>
        <taxon>Bacilli</taxon>
        <taxon>Bacillales</taxon>
        <taxon>Paenibacillaceae</taxon>
        <taxon>Paenibacillus</taxon>
    </lineage>
</organism>
<dbReference type="Pfam" id="PF12833">
    <property type="entry name" value="HTH_18"/>
    <property type="match status" value="1"/>
</dbReference>
<dbReference type="PANTHER" id="PTHR43280:SF2">
    <property type="entry name" value="HTH-TYPE TRANSCRIPTIONAL REGULATOR EXSA"/>
    <property type="match status" value="1"/>
</dbReference>
<dbReference type="SMART" id="SM00342">
    <property type="entry name" value="HTH_ARAC"/>
    <property type="match status" value="1"/>
</dbReference>
<evidence type="ECO:0000313" key="5">
    <source>
        <dbReference type="EMBL" id="MCU6797150.1"/>
    </source>
</evidence>
<gene>
    <name evidence="5" type="ORF">OB236_33975</name>
</gene>
<comment type="caution">
    <text evidence="5">The sequence shown here is derived from an EMBL/GenBank/DDBJ whole genome shotgun (WGS) entry which is preliminary data.</text>
</comment>
<dbReference type="PROSITE" id="PS01124">
    <property type="entry name" value="HTH_ARAC_FAMILY_2"/>
    <property type="match status" value="1"/>
</dbReference>
<protein>
    <submittedName>
        <fullName evidence="5">Helix-turn-helix domain-containing protein</fullName>
    </submittedName>
</protein>
<feature type="domain" description="HTH araC/xylS-type" evidence="4">
    <location>
        <begin position="48"/>
        <end position="146"/>
    </location>
</feature>
<keyword evidence="2" id="KW-0238">DNA-binding</keyword>
<dbReference type="InterPro" id="IPR018060">
    <property type="entry name" value="HTH_AraC"/>
</dbReference>
<dbReference type="InterPro" id="IPR009057">
    <property type="entry name" value="Homeodomain-like_sf"/>
</dbReference>
<dbReference type="SUPFAM" id="SSF46689">
    <property type="entry name" value="Homeodomain-like"/>
    <property type="match status" value="2"/>
</dbReference>
<dbReference type="Proteomes" id="UP001652445">
    <property type="component" value="Unassembled WGS sequence"/>
</dbReference>
<reference evidence="5 6" key="1">
    <citation type="submission" date="2022-09" db="EMBL/GenBank/DDBJ databases">
        <authorList>
            <person name="Han X.L."/>
            <person name="Wang Q."/>
            <person name="Lu T."/>
        </authorList>
    </citation>
    <scope>NUCLEOTIDE SEQUENCE [LARGE SCALE GENOMIC DNA]</scope>
    <source>
        <strain evidence="5 6">WQ 127069</strain>
    </source>
</reference>
<proteinExistence type="predicted"/>
<dbReference type="PROSITE" id="PS00041">
    <property type="entry name" value="HTH_ARAC_FAMILY_1"/>
    <property type="match status" value="1"/>
</dbReference>
<dbReference type="RefSeq" id="WP_262687968.1">
    <property type="nucleotide sequence ID" value="NZ_JAOQIO010000113.1"/>
</dbReference>
<evidence type="ECO:0000313" key="6">
    <source>
        <dbReference type="Proteomes" id="UP001652445"/>
    </source>
</evidence>
<dbReference type="InterPro" id="IPR020449">
    <property type="entry name" value="Tscrpt_reg_AraC-type_HTH"/>
</dbReference>
<evidence type="ECO:0000256" key="2">
    <source>
        <dbReference type="ARBA" id="ARBA00023125"/>
    </source>
</evidence>
<sequence>MDRVLIVDDEKEIRDGLRSRLPWGDIKSLELPHDLKQLSESSYSQIISVAVKYMRRNYGDSLTLQSVASEVHITAVWLSKLFKKELNQTFLEYLTSIRMDKAKEMLGDVRFKIYQVSQEVGYRDPVHFSKLFRKSVGLTPKEYRKLRGIQDE</sequence>
<dbReference type="EMBL" id="JAOQIO010000113">
    <property type="protein sequence ID" value="MCU6797150.1"/>
    <property type="molecule type" value="Genomic_DNA"/>
</dbReference>
<name>A0ABT2UR66_9BACL</name>
<keyword evidence="6" id="KW-1185">Reference proteome</keyword>
<dbReference type="PRINTS" id="PR00032">
    <property type="entry name" value="HTHARAC"/>
</dbReference>
<keyword evidence="1" id="KW-0805">Transcription regulation</keyword>
<evidence type="ECO:0000256" key="1">
    <source>
        <dbReference type="ARBA" id="ARBA00023015"/>
    </source>
</evidence>
<dbReference type="InterPro" id="IPR018062">
    <property type="entry name" value="HTH_AraC-typ_CS"/>
</dbReference>
<evidence type="ECO:0000256" key="3">
    <source>
        <dbReference type="ARBA" id="ARBA00023163"/>
    </source>
</evidence>
<dbReference type="PANTHER" id="PTHR43280">
    <property type="entry name" value="ARAC-FAMILY TRANSCRIPTIONAL REGULATOR"/>
    <property type="match status" value="1"/>
</dbReference>
<dbReference type="Gene3D" id="1.10.10.60">
    <property type="entry name" value="Homeodomain-like"/>
    <property type="match status" value="2"/>
</dbReference>